<dbReference type="AlphaFoldDB" id="A0AB33IPJ8"/>
<dbReference type="InterPro" id="IPR017850">
    <property type="entry name" value="Alkaline_phosphatase_core_sf"/>
</dbReference>
<dbReference type="CDD" id="cd16016">
    <property type="entry name" value="AP-SPAP"/>
    <property type="match status" value="1"/>
</dbReference>
<keyword evidence="3" id="KW-0732">Signal</keyword>
<dbReference type="GO" id="GO:0004035">
    <property type="term" value="F:alkaline phosphatase activity"/>
    <property type="evidence" value="ECO:0007669"/>
    <property type="project" value="InterPro"/>
</dbReference>
<keyword evidence="1" id="KW-0597">Phosphoprotein</keyword>
<reference evidence="4" key="1">
    <citation type="submission" date="2024-07" db="EMBL/GenBank/DDBJ databases">
        <title>Complete genome sequence of Prevotella sp. YM-2024 GTC17253.</title>
        <authorList>
            <person name="Hayashi M."/>
            <person name="Muto Y."/>
            <person name="Tanaka K."/>
            <person name="Niwa H."/>
        </authorList>
    </citation>
    <scope>NUCLEOTIDE SEQUENCE</scope>
    <source>
        <strain evidence="4">GTC17253</strain>
    </source>
</reference>
<dbReference type="SUPFAM" id="SSF53649">
    <property type="entry name" value="Alkaline phosphatase-like"/>
    <property type="match status" value="1"/>
</dbReference>
<evidence type="ECO:0000256" key="1">
    <source>
        <dbReference type="ARBA" id="ARBA00022553"/>
    </source>
</evidence>
<dbReference type="PANTHER" id="PTHR10151">
    <property type="entry name" value="ECTONUCLEOTIDE PYROPHOSPHATASE/PHOSPHODIESTERASE"/>
    <property type="match status" value="1"/>
</dbReference>
<keyword evidence="2" id="KW-0479">Metal-binding</keyword>
<dbReference type="Gene3D" id="3.40.720.10">
    <property type="entry name" value="Alkaline Phosphatase, subunit A"/>
    <property type="match status" value="2"/>
</dbReference>
<name>A0AB33IPJ8_9BACT</name>
<accession>A0AB33IPJ8</accession>
<proteinExistence type="predicted"/>
<evidence type="ECO:0000256" key="2">
    <source>
        <dbReference type="ARBA" id="ARBA00022723"/>
    </source>
</evidence>
<dbReference type="InterPro" id="IPR026263">
    <property type="entry name" value="Alkaline_phosphatase_prok"/>
</dbReference>
<dbReference type="PANTHER" id="PTHR10151:SF120">
    <property type="entry name" value="BIS(5'-ADENOSYL)-TRIPHOSPHATASE"/>
    <property type="match status" value="1"/>
</dbReference>
<protein>
    <submittedName>
        <fullName evidence="4">Alkaline phosphatase family protein</fullName>
    </submittedName>
</protein>
<evidence type="ECO:0000313" key="4">
    <source>
        <dbReference type="EMBL" id="BFO70979.1"/>
    </source>
</evidence>
<dbReference type="GO" id="GO:0046872">
    <property type="term" value="F:metal ion binding"/>
    <property type="evidence" value="ECO:0007669"/>
    <property type="project" value="UniProtKB-KW"/>
</dbReference>
<sequence>MGLAIDQMRWDYLYYYYDQYGEGGLKRLLKEGFSCENNMINYIPTVTAIGHTSIYTGSVPALHGIAGNNFHLGNKMVYCCTDPTVQSVGSNSKAGMMSPRNMWATTIGDMLKMATDAKSKVIGVALKDRASILPAGHAADAAYWWDKSVQGYITSTYYMKELPAWVEKFNKANRPAKDVDILGIPDGVTSTFKMAEATIENEQMGMRGQTDMLCVSVSSTDIIGHTYGTRGKENHAVYMRLDRDLAEFFNYLDKKIGRGNYLFFLSADHAGAHNPNVLRRNHIPAGGWDYKATMAALNNHLQQKFGVGNLFNDIYSTAMYLNHDATQKAGLDEKAVKAEAVDFLKADSQFVYVADLDNIASAPINEVVRERAINGYCRGRSGELLVIQRPNMLPYKVSDDYIGTSHSTWNPYDAHIPLVFMGWNVKPGQTSTPTYITDIAPTICQMLHIQMPDACVGNAILKVVE</sequence>
<dbReference type="EMBL" id="AP035785">
    <property type="protein sequence ID" value="BFO70979.1"/>
    <property type="molecule type" value="Genomic_DNA"/>
</dbReference>
<dbReference type="InterPro" id="IPR002591">
    <property type="entry name" value="Phosphodiest/P_Trfase"/>
</dbReference>
<gene>
    <name evidence="4" type="ORF">GTC17253_09450</name>
</gene>
<evidence type="ECO:0000256" key="3">
    <source>
        <dbReference type="ARBA" id="ARBA00022729"/>
    </source>
</evidence>
<dbReference type="Pfam" id="PF01663">
    <property type="entry name" value="Phosphodiest"/>
    <property type="match status" value="1"/>
</dbReference>
<organism evidence="4">
    <name type="scientific">Prevotella sp. GTC17253</name>
    <dbReference type="NCBI Taxonomy" id="3236793"/>
    <lineage>
        <taxon>Bacteria</taxon>
        <taxon>Pseudomonadati</taxon>
        <taxon>Bacteroidota</taxon>
        <taxon>Bacteroidia</taxon>
        <taxon>Bacteroidales</taxon>
        <taxon>Prevotellaceae</taxon>
        <taxon>Prevotella</taxon>
    </lineage>
</organism>